<organism evidence="9 10">
    <name type="scientific">Zophobas morio</name>
    <dbReference type="NCBI Taxonomy" id="2755281"/>
    <lineage>
        <taxon>Eukaryota</taxon>
        <taxon>Metazoa</taxon>
        <taxon>Ecdysozoa</taxon>
        <taxon>Arthropoda</taxon>
        <taxon>Hexapoda</taxon>
        <taxon>Insecta</taxon>
        <taxon>Pterygota</taxon>
        <taxon>Neoptera</taxon>
        <taxon>Endopterygota</taxon>
        <taxon>Coleoptera</taxon>
        <taxon>Polyphaga</taxon>
        <taxon>Cucujiformia</taxon>
        <taxon>Tenebrionidae</taxon>
        <taxon>Zophobas</taxon>
    </lineage>
</organism>
<keyword evidence="10" id="KW-1185">Reference proteome</keyword>
<dbReference type="EMBL" id="JALNTZ010000008">
    <property type="protein sequence ID" value="KAJ3643980.1"/>
    <property type="molecule type" value="Genomic_DNA"/>
</dbReference>
<dbReference type="AlphaFoldDB" id="A0AA38HUQ2"/>
<feature type="compositionally biased region" description="Low complexity" evidence="7">
    <location>
        <begin position="777"/>
        <end position="789"/>
    </location>
</feature>
<feature type="compositionally biased region" description="Pro residues" evidence="7">
    <location>
        <begin position="440"/>
        <end position="449"/>
    </location>
</feature>
<feature type="DNA-binding region" description="H-T-H motif" evidence="6">
    <location>
        <begin position="487"/>
        <end position="507"/>
    </location>
</feature>
<feature type="region of interest" description="Disordered" evidence="7">
    <location>
        <begin position="511"/>
        <end position="532"/>
    </location>
</feature>
<evidence type="ECO:0000259" key="8">
    <source>
        <dbReference type="PROSITE" id="PS50960"/>
    </source>
</evidence>
<protein>
    <recommendedName>
        <fullName evidence="8">HTH psq-type domain-containing protein</fullName>
    </recommendedName>
</protein>
<dbReference type="Proteomes" id="UP001168821">
    <property type="component" value="Unassembled WGS sequence"/>
</dbReference>
<name>A0AA38HUQ2_9CUCU</name>
<feature type="compositionally biased region" description="Polar residues" evidence="7">
    <location>
        <begin position="728"/>
        <end position="738"/>
    </location>
</feature>
<dbReference type="PANTHER" id="PTHR21545">
    <property type="entry name" value="TRANSCRIPTION FACTOR MLR1/2"/>
    <property type="match status" value="1"/>
</dbReference>
<dbReference type="GO" id="GO:0005634">
    <property type="term" value="C:nucleus"/>
    <property type="evidence" value="ECO:0007669"/>
    <property type="project" value="UniProtKB-SubCell"/>
</dbReference>
<keyword evidence="2" id="KW-0805">Transcription regulation</keyword>
<evidence type="ECO:0000256" key="1">
    <source>
        <dbReference type="ARBA" id="ARBA00004123"/>
    </source>
</evidence>
<keyword evidence="3 6" id="KW-0238">DNA-binding</keyword>
<keyword evidence="4" id="KW-0804">Transcription</keyword>
<evidence type="ECO:0000256" key="7">
    <source>
        <dbReference type="SAM" id="MobiDB-lite"/>
    </source>
</evidence>
<dbReference type="InterPro" id="IPR007889">
    <property type="entry name" value="HTH_Psq"/>
</dbReference>
<feature type="compositionally biased region" description="Polar residues" evidence="7">
    <location>
        <begin position="833"/>
        <end position="843"/>
    </location>
</feature>
<feature type="region of interest" description="Disordered" evidence="7">
    <location>
        <begin position="186"/>
        <end position="215"/>
    </location>
</feature>
<evidence type="ECO:0000256" key="6">
    <source>
        <dbReference type="PROSITE-ProRule" id="PRU00320"/>
    </source>
</evidence>
<feature type="domain" description="HTH psq-type" evidence="8">
    <location>
        <begin position="459"/>
        <end position="511"/>
    </location>
</feature>
<feature type="region of interest" description="Disordered" evidence="7">
    <location>
        <begin position="821"/>
        <end position="843"/>
    </location>
</feature>
<comment type="caution">
    <text evidence="9">The sequence shown here is derived from an EMBL/GenBank/DDBJ whole genome shotgun (WGS) entry which is preliminary data.</text>
</comment>
<evidence type="ECO:0000313" key="9">
    <source>
        <dbReference type="EMBL" id="KAJ3643980.1"/>
    </source>
</evidence>
<sequence>MTTIESVTSMAALAAAFTGGNSPGTPAPHLPFYPPSILSHNWYLANVARSFQDNNQDKAASGEQPLDLSKGAANHNSVADGRMGGNNVRLPTLDTKHIFNTHTTFGNSRTTISPRYNFSSDFRAKPRMSAVAGRRTYTEDELQAALRDIQSGKLGTRRAAVIYGIPRSTLRNKVYKLALERERESHLNSSTPLKLDEEEVMDDDKELSGAEEEKEVEKALQAPLCDILRFSNMEIPPEAIKAILQKKDGIEGWAGLEHSEVGPYIQNILLASQNLLQKPLEGSVLNSVVPEFVKKMLSDETKNNGDSSVTRPSPSNSVGVKKSESDMETEESPSNVILKIPSFKPTSSKNGCDLFRNTAEGSLASPPVTSESGSPPILPGKGMSIKDVKDVIAQSISQKFQQPLEPRRPIMELDFKRGGFTPPLGSGISVIKTQELQRPYQPPPKPQNPGPTTGGKGTRPKRGKYRNYDRDSLVEAVRAVQRGEMSVHRAGSYYGVPHSTLEYKVKERHLMRPRKRDPKPNPVDEKIASLKQNDLRNQEKLKPMMKPPQKFPPTATSPNGMKLPIFEPGMAPLAGYNPPPFPFWPHPGFHHLPLDYGRPIPPNPEFFASQMMQKLQEESSRGIGGQTTPPNAPALAKSARQIAESLLDGTGSNGSFLDGIIRSSLESGVPPSDDKLPKEEKSISIESMSNKALLDQLCRNSRLTPLSKPAMSENSSGDESYRKGASPLNFTAGASNSKDGIHDASPADVHTIELSNDSNESTVERKPSILVSKEEPNATTTTINSNSTPPARIYLKKDLANPDNLQPEMLMRFRDVLPDMERNGVGVGEGITGSASDNDAPQD</sequence>
<dbReference type="PANTHER" id="PTHR21545:SF13">
    <property type="entry name" value="ECDYSONE-INDUCED PROTEIN 93F, ISOFORM C"/>
    <property type="match status" value="1"/>
</dbReference>
<dbReference type="GO" id="GO:0003677">
    <property type="term" value="F:DNA binding"/>
    <property type="evidence" value="ECO:0007669"/>
    <property type="project" value="UniProtKB-UniRule"/>
</dbReference>
<feature type="region of interest" description="Disordered" evidence="7">
    <location>
        <begin position="616"/>
        <end position="636"/>
    </location>
</feature>
<feature type="region of interest" description="Disordered" evidence="7">
    <location>
        <begin position="299"/>
        <end position="380"/>
    </location>
</feature>
<feature type="domain" description="HTH psq-type" evidence="8">
    <location>
        <begin position="128"/>
        <end position="180"/>
    </location>
</feature>
<evidence type="ECO:0000256" key="2">
    <source>
        <dbReference type="ARBA" id="ARBA00023015"/>
    </source>
</evidence>
<gene>
    <name evidence="9" type="ORF">Zmor_026659</name>
</gene>
<feature type="compositionally biased region" description="Acidic residues" evidence="7">
    <location>
        <begin position="196"/>
        <end position="214"/>
    </location>
</feature>
<feature type="compositionally biased region" description="Polar residues" evidence="7">
    <location>
        <begin position="304"/>
        <end position="318"/>
    </location>
</feature>
<evidence type="ECO:0000256" key="3">
    <source>
        <dbReference type="ARBA" id="ARBA00023125"/>
    </source>
</evidence>
<dbReference type="Gene3D" id="1.10.10.60">
    <property type="entry name" value="Homeodomain-like"/>
    <property type="match status" value="2"/>
</dbReference>
<dbReference type="InterPro" id="IPR009057">
    <property type="entry name" value="Homeodomain-like_sf"/>
</dbReference>
<dbReference type="PROSITE" id="PS50960">
    <property type="entry name" value="HTH_PSQ"/>
    <property type="match status" value="2"/>
</dbReference>
<proteinExistence type="predicted"/>
<evidence type="ECO:0000256" key="5">
    <source>
        <dbReference type="ARBA" id="ARBA00023242"/>
    </source>
</evidence>
<feature type="region of interest" description="Disordered" evidence="7">
    <location>
        <begin position="57"/>
        <end position="85"/>
    </location>
</feature>
<feature type="DNA-binding region" description="H-T-H motif" evidence="6">
    <location>
        <begin position="156"/>
        <end position="176"/>
    </location>
</feature>
<dbReference type="GO" id="GO:0006357">
    <property type="term" value="P:regulation of transcription by RNA polymerase II"/>
    <property type="evidence" value="ECO:0007669"/>
    <property type="project" value="TreeGrafter"/>
</dbReference>
<reference evidence="9" key="1">
    <citation type="journal article" date="2023" name="G3 (Bethesda)">
        <title>Whole genome assemblies of Zophobas morio and Tenebrio molitor.</title>
        <authorList>
            <person name="Kaur S."/>
            <person name="Stinson S.A."/>
            <person name="diCenzo G.C."/>
        </authorList>
    </citation>
    <scope>NUCLEOTIDE SEQUENCE</scope>
    <source>
        <strain evidence="9">QUZm001</strain>
    </source>
</reference>
<accession>A0AA38HUQ2</accession>
<feature type="compositionally biased region" description="Basic and acidic residues" evidence="7">
    <location>
        <begin position="762"/>
        <end position="776"/>
    </location>
</feature>
<keyword evidence="5 6" id="KW-0539">Nucleus</keyword>
<dbReference type="SUPFAM" id="SSF46689">
    <property type="entry name" value="Homeodomain-like"/>
    <property type="match status" value="2"/>
</dbReference>
<dbReference type="Pfam" id="PF05225">
    <property type="entry name" value="HTH_psq"/>
    <property type="match status" value="2"/>
</dbReference>
<feature type="region of interest" description="Disordered" evidence="7">
    <location>
        <begin position="438"/>
        <end position="470"/>
    </location>
</feature>
<dbReference type="FunFam" id="1.10.10.60:FF:000019">
    <property type="entry name" value="Ligand-dependent corepressor isoform 1"/>
    <property type="match status" value="1"/>
</dbReference>
<feature type="compositionally biased region" description="Basic and acidic residues" evidence="7">
    <location>
        <begin position="518"/>
        <end position="532"/>
    </location>
</feature>
<evidence type="ECO:0000256" key="4">
    <source>
        <dbReference type="ARBA" id="ARBA00023163"/>
    </source>
</evidence>
<feature type="region of interest" description="Disordered" evidence="7">
    <location>
        <begin position="704"/>
        <end position="789"/>
    </location>
</feature>
<evidence type="ECO:0000313" key="10">
    <source>
        <dbReference type="Proteomes" id="UP001168821"/>
    </source>
</evidence>
<comment type="subcellular location">
    <subcellularLocation>
        <location evidence="1 6">Nucleus</location>
    </subcellularLocation>
</comment>